<dbReference type="CDD" id="cd00093">
    <property type="entry name" value="HTH_XRE"/>
    <property type="match status" value="1"/>
</dbReference>
<dbReference type="SMART" id="SM00530">
    <property type="entry name" value="HTH_XRE"/>
    <property type="match status" value="1"/>
</dbReference>
<reference evidence="2" key="1">
    <citation type="submission" date="2020-11" db="EMBL/GenBank/DDBJ databases">
        <title>Whole-genome analyses of Nonomuraea sp. K274.</title>
        <authorList>
            <person name="Veyisoglu A."/>
        </authorList>
    </citation>
    <scope>NUCLEOTIDE SEQUENCE</scope>
    <source>
        <strain evidence="2">K274</strain>
    </source>
</reference>
<organism evidence="2 3">
    <name type="scientific">Nonomuraea cypriaca</name>
    <dbReference type="NCBI Taxonomy" id="1187855"/>
    <lineage>
        <taxon>Bacteria</taxon>
        <taxon>Bacillati</taxon>
        <taxon>Actinomycetota</taxon>
        <taxon>Actinomycetes</taxon>
        <taxon>Streptosporangiales</taxon>
        <taxon>Streptosporangiaceae</taxon>
        <taxon>Nonomuraea</taxon>
    </lineage>
</organism>
<protein>
    <submittedName>
        <fullName evidence="2">Helix-turn-helix transcriptional regulator</fullName>
    </submittedName>
</protein>
<dbReference type="SUPFAM" id="SSF47413">
    <property type="entry name" value="lambda repressor-like DNA-binding domains"/>
    <property type="match status" value="1"/>
</dbReference>
<dbReference type="Gene3D" id="1.10.260.40">
    <property type="entry name" value="lambda repressor-like DNA-binding domains"/>
    <property type="match status" value="1"/>
</dbReference>
<gene>
    <name evidence="2" type="ORF">ITP53_03980</name>
</gene>
<comment type="caution">
    <text evidence="2">The sequence shown here is derived from an EMBL/GenBank/DDBJ whole genome shotgun (WGS) entry which is preliminary data.</text>
</comment>
<name>A0A931EW69_9ACTN</name>
<dbReference type="RefSeq" id="WP_195893901.1">
    <property type="nucleotide sequence ID" value="NZ_JADOGI010000007.1"/>
</dbReference>
<dbReference type="PROSITE" id="PS50943">
    <property type="entry name" value="HTH_CROC1"/>
    <property type="match status" value="1"/>
</dbReference>
<evidence type="ECO:0000313" key="3">
    <source>
        <dbReference type="Proteomes" id="UP000605361"/>
    </source>
</evidence>
<accession>A0A931EW69</accession>
<evidence type="ECO:0000259" key="1">
    <source>
        <dbReference type="PROSITE" id="PS50943"/>
    </source>
</evidence>
<dbReference type="Pfam" id="PF13560">
    <property type="entry name" value="HTH_31"/>
    <property type="match status" value="1"/>
</dbReference>
<dbReference type="Proteomes" id="UP000605361">
    <property type="component" value="Unassembled WGS sequence"/>
</dbReference>
<dbReference type="InterPro" id="IPR001387">
    <property type="entry name" value="Cro/C1-type_HTH"/>
</dbReference>
<dbReference type="EMBL" id="JADOGI010000007">
    <property type="protein sequence ID" value="MBF8184910.1"/>
    <property type="molecule type" value="Genomic_DNA"/>
</dbReference>
<dbReference type="AlphaFoldDB" id="A0A931EW69"/>
<sequence length="414" mass="44153">MLCAACETVVDDGWNTSRLCPACHVISGAPLPSLASTGSPLWLWTSPSASPALASGNLAVIIKAYRHTAQVTQSALASALGYDTTYISMIENGRRVITDVPTLRRVAHHLGLPPHVLGVTDPADADFISMIKFGESTIRLASVARESGHSAEAINELWPLVWRLEARLAQGRADRAAAQLLGQARAMLGVALGDVLPEESLAAAARWTGRALLIAHRLDDVALLARALRVHGNELRKIGKKPAAAARLQRASDIAPASERGAVLIPLARTLAELGNAEHFDNAIIDLRRFVDSHHGTPLVNPFVLREVHLRGLLATGRLQEATRLAEADTPDAAGVAPQWQTIERVTVAEVFRATGDRAAASQALLQSIATAESTRLPHQIQRAMRAARGALPEIEEAGAAALQRLYLTLPAAQ</sequence>
<proteinExistence type="predicted"/>
<keyword evidence="3" id="KW-1185">Reference proteome</keyword>
<dbReference type="GO" id="GO:0003677">
    <property type="term" value="F:DNA binding"/>
    <property type="evidence" value="ECO:0007669"/>
    <property type="project" value="InterPro"/>
</dbReference>
<evidence type="ECO:0000313" key="2">
    <source>
        <dbReference type="EMBL" id="MBF8184910.1"/>
    </source>
</evidence>
<dbReference type="InterPro" id="IPR010982">
    <property type="entry name" value="Lambda_DNA-bd_dom_sf"/>
</dbReference>
<feature type="domain" description="HTH cro/C1-type" evidence="1">
    <location>
        <begin position="62"/>
        <end position="117"/>
    </location>
</feature>